<keyword evidence="1" id="KW-0812">Transmembrane</keyword>
<keyword evidence="1" id="KW-0472">Membrane</keyword>
<name>A0A328BW78_9BACT</name>
<dbReference type="OrthoDB" id="766141at2"/>
<feature type="transmembrane region" description="Helical" evidence="1">
    <location>
        <begin position="91"/>
        <end position="112"/>
    </location>
</feature>
<dbReference type="Proteomes" id="UP000248553">
    <property type="component" value="Unassembled WGS sequence"/>
</dbReference>
<organism evidence="2 3">
    <name type="scientific">Hymenobacter edaphi</name>
    <dbReference type="NCBI Taxonomy" id="2211146"/>
    <lineage>
        <taxon>Bacteria</taxon>
        <taxon>Pseudomonadati</taxon>
        <taxon>Bacteroidota</taxon>
        <taxon>Cytophagia</taxon>
        <taxon>Cytophagales</taxon>
        <taxon>Hymenobacteraceae</taxon>
        <taxon>Hymenobacter</taxon>
    </lineage>
</organism>
<dbReference type="AlphaFoldDB" id="A0A328BW78"/>
<gene>
    <name evidence="2" type="ORF">DLM85_04425</name>
</gene>
<keyword evidence="3" id="KW-1185">Reference proteome</keyword>
<evidence type="ECO:0000313" key="3">
    <source>
        <dbReference type="Proteomes" id="UP000248553"/>
    </source>
</evidence>
<evidence type="ECO:0000256" key="1">
    <source>
        <dbReference type="SAM" id="Phobius"/>
    </source>
</evidence>
<accession>A0A328BW78</accession>
<protein>
    <recommendedName>
        <fullName evidence="4">Zinc-ribbon 15 domain-containing protein</fullName>
    </recommendedName>
</protein>
<dbReference type="EMBL" id="QHKM01000001">
    <property type="protein sequence ID" value="RAK70104.1"/>
    <property type="molecule type" value="Genomic_DNA"/>
</dbReference>
<comment type="caution">
    <text evidence="2">The sequence shown here is derived from an EMBL/GenBank/DDBJ whole genome shotgun (WGS) entry which is preliminary data.</text>
</comment>
<proteinExistence type="predicted"/>
<sequence>MIFFGTNGSHVRTEPLPGVTCPACHTANQLRVSIFSRYVHLYWIPVLPYRKPAVVQCQQCQASWEYGKIPAEADAVKQAVRVRKAATRAPWWHWSGAALLALGVAWAAIFTIRKAQHSAVFLAAPHVGDIYTVRDDSTRNYSLLKVVRAQANTVDVVANAYETDDAHPIRKLNRPGNFSKEPFTLTQLDLQSMKNKGQLTDVDRVEE</sequence>
<keyword evidence="1" id="KW-1133">Transmembrane helix</keyword>
<dbReference type="RefSeq" id="WP_111476838.1">
    <property type="nucleotide sequence ID" value="NZ_QHKM01000001.1"/>
</dbReference>
<reference evidence="3" key="1">
    <citation type="submission" date="2018-05" db="EMBL/GenBank/DDBJ databases">
        <authorList>
            <person name="Nie L."/>
        </authorList>
    </citation>
    <scope>NUCLEOTIDE SEQUENCE [LARGE SCALE GENOMIC DNA]</scope>
    <source>
        <strain evidence="3">NL</strain>
    </source>
</reference>
<evidence type="ECO:0000313" key="2">
    <source>
        <dbReference type="EMBL" id="RAK70104.1"/>
    </source>
</evidence>
<evidence type="ECO:0008006" key="4">
    <source>
        <dbReference type="Google" id="ProtNLM"/>
    </source>
</evidence>